<evidence type="ECO:0000256" key="1">
    <source>
        <dbReference type="ARBA" id="ARBA00004123"/>
    </source>
</evidence>
<keyword evidence="2" id="KW-0805">Transcription regulation</keyword>
<accession>A0A2C5X1J2</accession>
<protein>
    <submittedName>
        <fullName evidence="8">BZIP-type transcription factor MBZ1</fullName>
    </submittedName>
</protein>
<evidence type="ECO:0000313" key="9">
    <source>
        <dbReference type="Proteomes" id="UP000222788"/>
    </source>
</evidence>
<reference evidence="8 9" key="2">
    <citation type="journal article" date="2013" name="IMA Fungus">
        <title>IMA Genome-F 1: Ceratocystis fimbriata: Draft nuclear genome sequence for the plant pathogen, Ceratocystis fimbriata.</title>
        <authorList>
            <person name="Wilken P.M."/>
            <person name="Steenkamp E.T."/>
            <person name="Wingfield M.J."/>
            <person name="de Beer Z.W."/>
            <person name="Wingfield B.D."/>
        </authorList>
    </citation>
    <scope>NUCLEOTIDE SEQUENCE [LARGE SCALE GENOMIC DNA]</scope>
    <source>
        <strain evidence="8 9">CBS 114723</strain>
    </source>
</reference>
<keyword evidence="9" id="KW-1185">Reference proteome</keyword>
<dbReference type="SUPFAM" id="SSF57959">
    <property type="entry name" value="Leucine zipper domain"/>
    <property type="match status" value="1"/>
</dbReference>
<dbReference type="OrthoDB" id="5571888at2759"/>
<feature type="domain" description="BZIP" evidence="7">
    <location>
        <begin position="266"/>
        <end position="329"/>
    </location>
</feature>
<dbReference type="Gene3D" id="1.20.5.170">
    <property type="match status" value="1"/>
</dbReference>
<feature type="coiled-coil region" evidence="5">
    <location>
        <begin position="291"/>
        <end position="325"/>
    </location>
</feature>
<dbReference type="PANTHER" id="PTHR19304">
    <property type="entry name" value="CYCLIC-AMP RESPONSE ELEMENT BINDING PROTEIN"/>
    <property type="match status" value="1"/>
</dbReference>
<keyword evidence="4" id="KW-0539">Nucleus</keyword>
<dbReference type="SMART" id="SM00338">
    <property type="entry name" value="BRLZ"/>
    <property type="match status" value="1"/>
</dbReference>
<feature type="compositionally biased region" description="Basic and acidic residues" evidence="6">
    <location>
        <begin position="256"/>
        <end position="273"/>
    </location>
</feature>
<evidence type="ECO:0000256" key="4">
    <source>
        <dbReference type="ARBA" id="ARBA00023242"/>
    </source>
</evidence>
<dbReference type="STRING" id="1035309.A0A2C5X1J2"/>
<evidence type="ECO:0000259" key="7">
    <source>
        <dbReference type="PROSITE" id="PS50217"/>
    </source>
</evidence>
<evidence type="ECO:0000313" key="8">
    <source>
        <dbReference type="EMBL" id="PHH51744.1"/>
    </source>
</evidence>
<keyword evidence="5" id="KW-0175">Coiled coil</keyword>
<dbReference type="EMBL" id="APWK03000086">
    <property type="protein sequence ID" value="PHH51744.1"/>
    <property type="molecule type" value="Genomic_DNA"/>
</dbReference>
<reference evidence="8 9" key="1">
    <citation type="journal article" date="2013" name="Fungal Biol.">
        <title>Analysis of microsatellite markers in the genome of the plant pathogen Ceratocystis fimbriata.</title>
        <authorList>
            <person name="Simpson M.C."/>
            <person name="Wilken P.M."/>
            <person name="Coetzee M.P."/>
            <person name="Wingfield M.J."/>
            <person name="Wingfield B.D."/>
        </authorList>
    </citation>
    <scope>NUCLEOTIDE SEQUENCE [LARGE SCALE GENOMIC DNA]</scope>
    <source>
        <strain evidence="8 9">CBS 114723</strain>
    </source>
</reference>
<dbReference type="GO" id="GO:0003700">
    <property type="term" value="F:DNA-binding transcription factor activity"/>
    <property type="evidence" value="ECO:0007669"/>
    <property type="project" value="InterPro"/>
</dbReference>
<dbReference type="InterPro" id="IPR051027">
    <property type="entry name" value="bZIP_transcription_factors"/>
</dbReference>
<feature type="region of interest" description="Disordered" evidence="6">
    <location>
        <begin position="223"/>
        <end position="273"/>
    </location>
</feature>
<keyword evidence="3" id="KW-0804">Transcription</keyword>
<name>A0A2C5X1J2_9PEZI</name>
<dbReference type="GO" id="GO:0005634">
    <property type="term" value="C:nucleus"/>
    <property type="evidence" value="ECO:0007669"/>
    <property type="project" value="UniProtKB-SubCell"/>
</dbReference>
<dbReference type="Proteomes" id="UP000222788">
    <property type="component" value="Unassembled WGS sequence"/>
</dbReference>
<dbReference type="InterPro" id="IPR046347">
    <property type="entry name" value="bZIP_sf"/>
</dbReference>
<dbReference type="InterPro" id="IPR004827">
    <property type="entry name" value="bZIP"/>
</dbReference>
<proteinExistence type="predicted"/>
<comment type="subcellular location">
    <subcellularLocation>
        <location evidence="1">Nucleus</location>
    </subcellularLocation>
</comment>
<evidence type="ECO:0000256" key="5">
    <source>
        <dbReference type="SAM" id="Coils"/>
    </source>
</evidence>
<gene>
    <name evidence="8" type="primary">MBZ1</name>
    <name evidence="8" type="ORF">CFIMG_004451RA</name>
</gene>
<sequence>MSGQSVDPVDTMLNMDGFENVSHYSPELSPSSSHKSAFIARPSSQATTPIMPQMASQMSGPSHQYDLYKQQTGIVPGALASTLASVNVNAGMPGFSGSVNMDYMGGMTNDPLFGFNSAPSQAMNPSELGLDFQSQTNEFFFDNAMAPSVADSASIASQPIVPSQSGNVRYYPGMHKQAALMKEQQRQRQQQQQQATSARPRSKSNQPTDPIVEQKITQLLNSMRAKTSATDVAQESGSLNLPKLKKEEEDMDEDERLLASEEGKKLSSKERRQLRNKVSARAFRSRRKEYISHLEAEISNKVAENGDLRAENRSLMEENKRLSDLTRMLLSSPSFSSFLNNLSADAMAAEAQVQTQIPQEIKQEHSQQMPKDVGQYAASIHSQQLTMIPEQNAEFTMNPYEGTEPSLYNVQPQVFALTELPELPASFTESLSGKQSNFAAPIESESDESKIEIPAIESIREKVMAPEAPVEAPVNAEFEANPEFALFNSSFEDAVNSEECEIDIFGGVAPEKVLARYEFVDAEEEERNATFAMARIERLSDILNARMNAVAHMVSE</sequence>
<comment type="caution">
    <text evidence="8">The sequence shown here is derived from an EMBL/GenBank/DDBJ whole genome shotgun (WGS) entry which is preliminary data.</text>
</comment>
<feature type="compositionally biased region" description="Polar residues" evidence="6">
    <location>
        <begin position="223"/>
        <end position="239"/>
    </location>
</feature>
<organism evidence="8 9">
    <name type="scientific">Ceratocystis fimbriata CBS 114723</name>
    <dbReference type="NCBI Taxonomy" id="1035309"/>
    <lineage>
        <taxon>Eukaryota</taxon>
        <taxon>Fungi</taxon>
        <taxon>Dikarya</taxon>
        <taxon>Ascomycota</taxon>
        <taxon>Pezizomycotina</taxon>
        <taxon>Sordariomycetes</taxon>
        <taxon>Hypocreomycetidae</taxon>
        <taxon>Microascales</taxon>
        <taxon>Ceratocystidaceae</taxon>
        <taxon>Ceratocystis</taxon>
    </lineage>
</organism>
<evidence type="ECO:0000256" key="6">
    <source>
        <dbReference type="SAM" id="MobiDB-lite"/>
    </source>
</evidence>
<feature type="region of interest" description="Disordered" evidence="6">
    <location>
        <begin position="179"/>
        <end position="211"/>
    </location>
</feature>
<evidence type="ECO:0000256" key="3">
    <source>
        <dbReference type="ARBA" id="ARBA00023163"/>
    </source>
</evidence>
<dbReference type="Pfam" id="PF00170">
    <property type="entry name" value="bZIP_1"/>
    <property type="match status" value="1"/>
</dbReference>
<dbReference type="PROSITE" id="PS50217">
    <property type="entry name" value="BZIP"/>
    <property type="match status" value="1"/>
</dbReference>
<evidence type="ECO:0000256" key="2">
    <source>
        <dbReference type="ARBA" id="ARBA00023015"/>
    </source>
</evidence>
<dbReference type="AlphaFoldDB" id="A0A2C5X1J2"/>
<dbReference type="FunFam" id="1.20.5.170:FF:000031">
    <property type="entry name" value="BZIP transcription factor (MeaB)"/>
    <property type="match status" value="1"/>
</dbReference>
<feature type="compositionally biased region" description="Polar residues" evidence="6">
    <location>
        <begin position="195"/>
        <end position="208"/>
    </location>
</feature>
<dbReference type="CDD" id="cd14810">
    <property type="entry name" value="bZIP_u1"/>
    <property type="match status" value="1"/>
</dbReference>